<protein>
    <submittedName>
        <fullName evidence="2">D-sedoheptulose 7-phosphate isomerase</fullName>
    </submittedName>
</protein>
<dbReference type="InterPro" id="IPR050099">
    <property type="entry name" value="SIS_GmhA/DiaA_subfam"/>
</dbReference>
<evidence type="ECO:0000259" key="1">
    <source>
        <dbReference type="PROSITE" id="PS51464"/>
    </source>
</evidence>
<dbReference type="CDD" id="cd05006">
    <property type="entry name" value="SIS_GmhA"/>
    <property type="match status" value="1"/>
</dbReference>
<dbReference type="Gene3D" id="3.40.50.10490">
    <property type="entry name" value="Glucose-6-phosphate isomerase like protein, domain 1"/>
    <property type="match status" value="1"/>
</dbReference>
<comment type="caution">
    <text evidence="2">The sequence shown here is derived from an EMBL/GenBank/DDBJ whole genome shotgun (WGS) entry which is preliminary data.</text>
</comment>
<dbReference type="PANTHER" id="PTHR30390">
    <property type="entry name" value="SEDOHEPTULOSE 7-PHOSPHATE ISOMERASE / DNAA INITIATOR-ASSOCIATING FACTOR FOR REPLICATION INITIATION"/>
    <property type="match status" value="1"/>
</dbReference>
<keyword evidence="3" id="KW-1185">Reference proteome</keyword>
<dbReference type="InterPro" id="IPR001347">
    <property type="entry name" value="SIS_dom"/>
</dbReference>
<keyword evidence="2" id="KW-0413">Isomerase</keyword>
<organism evidence="2 3">
    <name type="scientific">Breoghania corrubedonensis</name>
    <dbReference type="NCBI Taxonomy" id="665038"/>
    <lineage>
        <taxon>Bacteria</taxon>
        <taxon>Pseudomonadati</taxon>
        <taxon>Pseudomonadota</taxon>
        <taxon>Alphaproteobacteria</taxon>
        <taxon>Hyphomicrobiales</taxon>
        <taxon>Stappiaceae</taxon>
        <taxon>Breoghania</taxon>
    </lineage>
</organism>
<sequence>MTRYCFPDRRYASAGDYAGDYARQFAEALAAVDRAEIDGVAACLTAAIDAGREIFVCGNGGSSAIANHVTCDYVKLLGLATGKPVRLSSLNSYGELNFAIANDIAFEEVFSFHIAQRGRPGDVLWTISSSGSSANIVKALETASAKGLETIAFTGFSGGKAKELATHSLHVPAENYGLVEDAHQMLAHIVCQYVRHLHVEEETLGSVVF</sequence>
<reference evidence="2 3" key="1">
    <citation type="submission" date="2018-04" db="EMBL/GenBank/DDBJ databases">
        <title>Genomic Encyclopedia of Archaeal and Bacterial Type Strains, Phase II (KMG-II): from individual species to whole genera.</title>
        <authorList>
            <person name="Goeker M."/>
        </authorList>
    </citation>
    <scope>NUCLEOTIDE SEQUENCE [LARGE SCALE GENOMIC DNA]</scope>
    <source>
        <strain evidence="2 3">DSM 23382</strain>
    </source>
</reference>
<dbReference type="GO" id="GO:1901135">
    <property type="term" value="P:carbohydrate derivative metabolic process"/>
    <property type="evidence" value="ECO:0007669"/>
    <property type="project" value="InterPro"/>
</dbReference>
<accession>A0A2T5UW38</accession>
<dbReference type="Proteomes" id="UP000244081">
    <property type="component" value="Unassembled WGS sequence"/>
</dbReference>
<dbReference type="RefSeq" id="WP_107991758.1">
    <property type="nucleotide sequence ID" value="NZ_QAYG01000012.1"/>
</dbReference>
<dbReference type="InterPro" id="IPR046348">
    <property type="entry name" value="SIS_dom_sf"/>
</dbReference>
<feature type="domain" description="SIS" evidence="1">
    <location>
        <begin position="44"/>
        <end position="202"/>
    </location>
</feature>
<dbReference type="InterPro" id="IPR035461">
    <property type="entry name" value="GmhA/DiaA"/>
</dbReference>
<dbReference type="SUPFAM" id="SSF53697">
    <property type="entry name" value="SIS domain"/>
    <property type="match status" value="1"/>
</dbReference>
<gene>
    <name evidence="2" type="ORF">C8N35_11252</name>
</gene>
<dbReference type="OrthoDB" id="9810929at2"/>
<evidence type="ECO:0000313" key="2">
    <source>
        <dbReference type="EMBL" id="PTW55727.1"/>
    </source>
</evidence>
<name>A0A2T5UW38_9HYPH</name>
<dbReference type="AlphaFoldDB" id="A0A2T5UW38"/>
<dbReference type="GO" id="GO:0016853">
    <property type="term" value="F:isomerase activity"/>
    <property type="evidence" value="ECO:0007669"/>
    <property type="project" value="UniProtKB-KW"/>
</dbReference>
<dbReference type="Pfam" id="PF13580">
    <property type="entry name" value="SIS_2"/>
    <property type="match status" value="1"/>
</dbReference>
<dbReference type="GO" id="GO:0097367">
    <property type="term" value="F:carbohydrate derivative binding"/>
    <property type="evidence" value="ECO:0007669"/>
    <property type="project" value="InterPro"/>
</dbReference>
<dbReference type="PANTHER" id="PTHR30390:SF8">
    <property type="entry name" value="SUGAR ISOMERASE (SIS)"/>
    <property type="match status" value="1"/>
</dbReference>
<evidence type="ECO:0000313" key="3">
    <source>
        <dbReference type="Proteomes" id="UP000244081"/>
    </source>
</evidence>
<dbReference type="EMBL" id="QAYG01000012">
    <property type="protein sequence ID" value="PTW55727.1"/>
    <property type="molecule type" value="Genomic_DNA"/>
</dbReference>
<dbReference type="PROSITE" id="PS51464">
    <property type="entry name" value="SIS"/>
    <property type="match status" value="1"/>
</dbReference>
<proteinExistence type="predicted"/>